<dbReference type="KEGG" id="ncb:C0V82_16755"/>
<protein>
    <recommendedName>
        <fullName evidence="1">Sulfur carrier protein FdhD</fullName>
    </recommendedName>
</protein>
<dbReference type="GO" id="GO:0006777">
    <property type="term" value="P:Mo-molybdopterin cofactor biosynthetic process"/>
    <property type="evidence" value="ECO:0007669"/>
    <property type="project" value="UniProtKB-UniRule"/>
</dbReference>
<dbReference type="PANTHER" id="PTHR30592">
    <property type="entry name" value="FORMATE DEHYDROGENASE"/>
    <property type="match status" value="1"/>
</dbReference>
<dbReference type="EMBL" id="CP025612">
    <property type="protein sequence ID" value="AUN32070.1"/>
    <property type="molecule type" value="Genomic_DNA"/>
</dbReference>
<dbReference type="Gene3D" id="3.40.140.10">
    <property type="entry name" value="Cytidine Deaminase, domain 2"/>
    <property type="match status" value="1"/>
</dbReference>
<proteinExistence type="inferred from homology"/>
<evidence type="ECO:0000313" key="2">
    <source>
        <dbReference type="EMBL" id="AUN32070.1"/>
    </source>
</evidence>
<keyword evidence="2" id="KW-0808">Transferase</keyword>
<feature type="active site" description="Cysteine persulfide intermediate" evidence="1">
    <location>
        <position position="109"/>
    </location>
</feature>
<comment type="caution">
    <text evidence="1">Lacks conserved residue(s) required for the propagation of feature annotation.</text>
</comment>
<dbReference type="PIRSF" id="PIRSF015626">
    <property type="entry name" value="FdhD"/>
    <property type="match status" value="1"/>
</dbReference>
<dbReference type="InterPro" id="IPR016193">
    <property type="entry name" value="Cytidine_deaminase-like"/>
</dbReference>
<dbReference type="PANTHER" id="PTHR30592:SF1">
    <property type="entry name" value="SULFUR CARRIER PROTEIN FDHD"/>
    <property type="match status" value="1"/>
</dbReference>
<comment type="similarity">
    <text evidence="1">Belongs to the FdhD family.</text>
</comment>
<dbReference type="Proteomes" id="UP000234752">
    <property type="component" value="Chromosome eg_2"/>
</dbReference>
<dbReference type="Gene3D" id="3.10.20.10">
    <property type="match status" value="1"/>
</dbReference>
<dbReference type="GO" id="GO:0097163">
    <property type="term" value="F:sulfur carrier activity"/>
    <property type="evidence" value="ECO:0007669"/>
    <property type="project" value="UniProtKB-UniRule"/>
</dbReference>
<dbReference type="GO" id="GO:0005737">
    <property type="term" value="C:cytoplasm"/>
    <property type="evidence" value="ECO:0007669"/>
    <property type="project" value="UniProtKB-SubCell"/>
</dbReference>
<keyword evidence="3" id="KW-1185">Reference proteome</keyword>
<dbReference type="AlphaFoldDB" id="A0A2K9NG22"/>
<gene>
    <name evidence="1" type="primary">fdhD</name>
    <name evidence="2" type="ORF">C0V82_16755</name>
</gene>
<dbReference type="HAMAP" id="MF_00187">
    <property type="entry name" value="FdhD"/>
    <property type="match status" value="1"/>
</dbReference>
<sequence length="272" mass="28612">MSQPAKPLQRLAWHDGTMRDGTRMVAEEVPVAIVHDGATYAVMMASPADLEDFAIGFSLTEGIIETPDEVDDLELVETDLGWVVRLWLSKRPRAALTARRRHLTGPAGCGLCGVESLGEAVKPARPVGAGRPLTPLALATAFDAMSQQQALGHLTRAAHAAAFLAPDGSVTVREDVGRHNALDKLIGALAGTGIDAKQGAILMTSRVSVELVQKAAMAGVPILAAVSAPSTLAVKLADDAGMTLVAVARADGFEIFSHPHRIQPEQEQTRVA</sequence>
<accession>A0A2K9NG22</accession>
<evidence type="ECO:0000256" key="1">
    <source>
        <dbReference type="HAMAP-Rule" id="MF_00187"/>
    </source>
</evidence>
<dbReference type="Pfam" id="PF02634">
    <property type="entry name" value="FdhD-NarQ"/>
    <property type="match status" value="1"/>
</dbReference>
<evidence type="ECO:0000313" key="3">
    <source>
        <dbReference type="Proteomes" id="UP000234752"/>
    </source>
</evidence>
<comment type="subcellular location">
    <subcellularLocation>
        <location evidence="1">Cytoplasm</location>
    </subcellularLocation>
</comment>
<name>A0A2K9NG22_9PROT</name>
<reference evidence="2 3" key="1">
    <citation type="submission" date="2017-12" db="EMBL/GenBank/DDBJ databases">
        <title>Genomes of bacteria within cyanobacterial aggregates.</title>
        <authorList>
            <person name="Cai H."/>
        </authorList>
    </citation>
    <scope>NUCLEOTIDE SEQUENCE [LARGE SCALE GENOMIC DNA]</scope>
    <source>
        <strain evidence="2 3">TH16</strain>
    </source>
</reference>
<comment type="function">
    <text evidence="1">Required for formate dehydrogenase (FDH) activity. Acts as a sulfur carrier protein that transfers sulfur from IscS to the molybdenum cofactor prior to its insertion into FDH.</text>
</comment>
<dbReference type="SUPFAM" id="SSF53927">
    <property type="entry name" value="Cytidine deaminase-like"/>
    <property type="match status" value="1"/>
</dbReference>
<keyword evidence="1" id="KW-0963">Cytoplasm</keyword>
<dbReference type="RefSeq" id="WP_102113621.1">
    <property type="nucleotide sequence ID" value="NZ_BMGN01000006.1"/>
</dbReference>
<dbReference type="InterPro" id="IPR003786">
    <property type="entry name" value="FdhD"/>
</dbReference>
<keyword evidence="1" id="KW-0501">Molybdenum cofactor biosynthesis</keyword>
<dbReference type="OrthoDB" id="3197277at2"/>
<dbReference type="GO" id="GO:0016783">
    <property type="term" value="F:sulfurtransferase activity"/>
    <property type="evidence" value="ECO:0007669"/>
    <property type="project" value="InterPro"/>
</dbReference>
<dbReference type="NCBIfam" id="TIGR00129">
    <property type="entry name" value="fdhD_narQ"/>
    <property type="match status" value="1"/>
</dbReference>
<organism evidence="2 3">
    <name type="scientific">Niveispirillum cyanobacteriorum</name>
    <dbReference type="NCBI Taxonomy" id="1612173"/>
    <lineage>
        <taxon>Bacteria</taxon>
        <taxon>Pseudomonadati</taxon>
        <taxon>Pseudomonadota</taxon>
        <taxon>Alphaproteobacteria</taxon>
        <taxon>Rhodospirillales</taxon>
        <taxon>Azospirillaceae</taxon>
        <taxon>Niveispirillum</taxon>
    </lineage>
</organism>